<dbReference type="Gene3D" id="1.20.120.450">
    <property type="entry name" value="dinb family like domain"/>
    <property type="match status" value="1"/>
</dbReference>
<dbReference type="KEGG" id="cak:Caul_5253"/>
<geneLocation type="plasmid" evidence="1">
    <name>pCAUL01</name>
</geneLocation>
<dbReference type="EMBL" id="CP000928">
    <property type="protein sequence ID" value="ABZ74373.1"/>
    <property type="molecule type" value="Genomic_DNA"/>
</dbReference>
<dbReference type="InterPro" id="IPR018531">
    <property type="entry name" value="DUF1993"/>
</dbReference>
<proteinExistence type="predicted"/>
<dbReference type="PANTHER" id="PTHR36922:SF1">
    <property type="entry name" value="DUF1993 DOMAIN-CONTAINING PROTEIN"/>
    <property type="match status" value="1"/>
</dbReference>
<dbReference type="AlphaFoldDB" id="B0T9J8"/>
<dbReference type="InterPro" id="IPR034660">
    <property type="entry name" value="DinB/YfiT-like"/>
</dbReference>
<dbReference type="OrthoDB" id="338237at2"/>
<name>B0T9J8_CAUSK</name>
<sequence length="186" mass="20184">MSIGALTLSAVARGLTTLTHYVDIAQAHADRHDVDPAALVAARLAPDMLPFSGQIQCATDKARHGLARLTGTEAPRYDPDLSLPDLRRRIARSAEFINQFTPGQLDGAEDRVIQLRFPSFSGDLSGFVYAMQFVLPDFYFHVATAHGILRMSGVVVGKPDYLGSLDYLALGDRAGAESPDRDGRRS</sequence>
<organism evidence="1">
    <name type="scientific">Caulobacter sp. (strain K31)</name>
    <dbReference type="NCBI Taxonomy" id="366602"/>
    <lineage>
        <taxon>Bacteria</taxon>
        <taxon>Pseudomonadati</taxon>
        <taxon>Pseudomonadota</taxon>
        <taxon>Alphaproteobacteria</taxon>
        <taxon>Caulobacterales</taxon>
        <taxon>Caulobacteraceae</taxon>
        <taxon>Caulobacter</taxon>
    </lineage>
</organism>
<reference evidence="1" key="1">
    <citation type="submission" date="2008-01" db="EMBL/GenBank/DDBJ databases">
        <title>Complete sequence of plasmid1 pCAUL01 of Caulobacter sp. K31.</title>
        <authorList>
            <consortium name="US DOE Joint Genome Institute"/>
            <person name="Copeland A."/>
            <person name="Lucas S."/>
            <person name="Lapidus A."/>
            <person name="Barry K."/>
            <person name="Glavina del Rio T."/>
            <person name="Dalin E."/>
            <person name="Tice H."/>
            <person name="Pitluck S."/>
            <person name="Bruce D."/>
            <person name="Goodwin L."/>
            <person name="Thompson L.S."/>
            <person name="Brettin T."/>
            <person name="Detter J.C."/>
            <person name="Han C."/>
            <person name="Schmutz J."/>
            <person name="Larimer F."/>
            <person name="Land M."/>
            <person name="Hauser L."/>
            <person name="Kyrpides N."/>
            <person name="Kim E."/>
            <person name="Stephens C."/>
            <person name="Richardson P."/>
        </authorList>
    </citation>
    <scope>NUCLEOTIDE SEQUENCE [LARGE SCALE GENOMIC DNA]</scope>
    <source>
        <strain evidence="1">K31</strain>
        <plasmid evidence="1">pCAUL01</plasmid>
    </source>
</reference>
<accession>B0T9J8</accession>
<dbReference type="Pfam" id="PF09351">
    <property type="entry name" value="DUF1993"/>
    <property type="match status" value="1"/>
</dbReference>
<evidence type="ECO:0000313" key="1">
    <source>
        <dbReference type="EMBL" id="ABZ74373.1"/>
    </source>
</evidence>
<evidence type="ECO:0008006" key="2">
    <source>
        <dbReference type="Google" id="ProtNLM"/>
    </source>
</evidence>
<keyword evidence="1" id="KW-0614">Plasmid</keyword>
<dbReference type="SUPFAM" id="SSF109854">
    <property type="entry name" value="DinB/YfiT-like putative metalloenzymes"/>
    <property type="match status" value="1"/>
</dbReference>
<dbReference type="HOGENOM" id="CLU_090929_1_0_5"/>
<protein>
    <recommendedName>
        <fullName evidence="2">DUF1993 domain-containing protein</fullName>
    </recommendedName>
</protein>
<gene>
    <name evidence="1" type="ordered locus">Caul_5253</name>
</gene>
<dbReference type="PANTHER" id="PTHR36922">
    <property type="entry name" value="BLL2446 PROTEIN"/>
    <property type="match status" value="1"/>
</dbReference>